<dbReference type="PANTHER" id="PTHR14136:SF17">
    <property type="entry name" value="BTB_POZ DOMAIN-CONTAINING PROTEIN KCTD9"/>
    <property type="match status" value="1"/>
</dbReference>
<protein>
    <submittedName>
        <fullName evidence="2">Pentapeptide repeat-containing protein</fullName>
    </submittedName>
</protein>
<evidence type="ECO:0000313" key="3">
    <source>
        <dbReference type="Proteomes" id="UP001432062"/>
    </source>
</evidence>
<keyword evidence="3" id="KW-1185">Reference proteome</keyword>
<feature type="transmembrane region" description="Helical" evidence="1">
    <location>
        <begin position="20"/>
        <end position="42"/>
    </location>
</feature>
<gene>
    <name evidence="2" type="ORF">OG563_26900</name>
</gene>
<keyword evidence="1" id="KW-0472">Membrane</keyword>
<keyword evidence="1" id="KW-1133">Transmembrane helix</keyword>
<organism evidence="2 3">
    <name type="scientific">Nocardia vinacea</name>
    <dbReference type="NCBI Taxonomy" id="96468"/>
    <lineage>
        <taxon>Bacteria</taxon>
        <taxon>Bacillati</taxon>
        <taxon>Actinomycetota</taxon>
        <taxon>Actinomycetes</taxon>
        <taxon>Mycobacteriales</taxon>
        <taxon>Nocardiaceae</taxon>
        <taxon>Nocardia</taxon>
    </lineage>
</organism>
<evidence type="ECO:0000313" key="2">
    <source>
        <dbReference type="EMBL" id="WUV42876.1"/>
    </source>
</evidence>
<reference evidence="2" key="1">
    <citation type="submission" date="2022-10" db="EMBL/GenBank/DDBJ databases">
        <title>The complete genomes of actinobacterial strains from the NBC collection.</title>
        <authorList>
            <person name="Joergensen T.S."/>
            <person name="Alvarez Arevalo M."/>
            <person name="Sterndorff E.B."/>
            <person name="Faurdal D."/>
            <person name="Vuksanovic O."/>
            <person name="Mourched A.-S."/>
            <person name="Charusanti P."/>
            <person name="Shaw S."/>
            <person name="Blin K."/>
            <person name="Weber T."/>
        </authorList>
    </citation>
    <scope>NUCLEOTIDE SEQUENCE</scope>
    <source>
        <strain evidence="2">NBC_01482</strain>
    </source>
</reference>
<evidence type="ECO:0000256" key="1">
    <source>
        <dbReference type="SAM" id="Phobius"/>
    </source>
</evidence>
<dbReference type="EMBL" id="CP109441">
    <property type="protein sequence ID" value="WUV42876.1"/>
    <property type="molecule type" value="Genomic_DNA"/>
</dbReference>
<accession>A0ABZ1YLL6</accession>
<dbReference type="InterPro" id="IPR051082">
    <property type="entry name" value="Pentapeptide-BTB/POZ_domain"/>
</dbReference>
<keyword evidence="1" id="KW-0812">Transmembrane</keyword>
<dbReference type="Gene3D" id="2.160.20.80">
    <property type="entry name" value="E3 ubiquitin-protein ligase SopA"/>
    <property type="match status" value="1"/>
</dbReference>
<dbReference type="SUPFAM" id="SSF141571">
    <property type="entry name" value="Pentapeptide repeat-like"/>
    <property type="match status" value="1"/>
</dbReference>
<dbReference type="PANTHER" id="PTHR14136">
    <property type="entry name" value="BTB_POZ DOMAIN-CONTAINING PROTEIN KCTD9"/>
    <property type="match status" value="1"/>
</dbReference>
<dbReference type="Pfam" id="PF00805">
    <property type="entry name" value="Pentapeptide"/>
    <property type="match status" value="3"/>
</dbReference>
<name>A0ABZ1YLL6_9NOCA</name>
<dbReference type="InterPro" id="IPR001646">
    <property type="entry name" value="5peptide_repeat"/>
</dbReference>
<dbReference type="RefSeq" id="WP_329405494.1">
    <property type="nucleotide sequence ID" value="NZ_CP109441.1"/>
</dbReference>
<dbReference type="Proteomes" id="UP001432062">
    <property type="component" value="Chromosome"/>
</dbReference>
<proteinExistence type="predicted"/>
<sequence>MTPQRRPHFIPREDGPAPVWWFRDLIIALVIGLLITVSGIAVQRHFDQQREGRERAFATQQHLQSLRLANLTFVRDSSSNEPQVRRPFNRMDLQGQNLNGLQLDGADLMEANLIGANMLVANLAGADLTHADLTGVDLTRANLPHADLPHANLTHADLTDANLTDADLTGANLTDANLRGAYLTGANLAGADLTHADLTGVDLSVICRYWNSPPLVPDGVRLPDSQILRPCKQRG</sequence>